<evidence type="ECO:0000313" key="14">
    <source>
        <dbReference type="EMBL" id="OFI07220.1"/>
    </source>
</evidence>
<keyword evidence="15" id="KW-1185">Reference proteome</keyword>
<keyword evidence="10" id="KW-0482">Metalloprotease</keyword>
<evidence type="ECO:0000256" key="4">
    <source>
        <dbReference type="ARBA" id="ARBA00022670"/>
    </source>
</evidence>
<comment type="subcellular location">
    <subcellularLocation>
        <location evidence="2">Membrane</location>
        <topology evidence="2">Multi-pass membrane protein</topology>
    </subcellularLocation>
</comment>
<evidence type="ECO:0000256" key="8">
    <source>
        <dbReference type="ARBA" id="ARBA00022833"/>
    </source>
</evidence>
<dbReference type="GO" id="GO:0008237">
    <property type="term" value="F:metallopeptidase activity"/>
    <property type="evidence" value="ECO:0007669"/>
    <property type="project" value="UniProtKB-KW"/>
</dbReference>
<dbReference type="AlphaFoldDB" id="A0A1E8F1B8"/>
<dbReference type="CDD" id="cd06161">
    <property type="entry name" value="S2P-M50_SpoIVFB"/>
    <property type="match status" value="1"/>
</dbReference>
<feature type="transmembrane region" description="Helical" evidence="12">
    <location>
        <begin position="147"/>
        <end position="166"/>
    </location>
</feature>
<dbReference type="STRING" id="1121290.CLAOCE_04110"/>
<evidence type="ECO:0000259" key="13">
    <source>
        <dbReference type="Pfam" id="PF02163"/>
    </source>
</evidence>
<evidence type="ECO:0000256" key="12">
    <source>
        <dbReference type="SAM" id="Phobius"/>
    </source>
</evidence>
<protein>
    <submittedName>
        <fullName evidence="14">Stage IV sporulation protein FB</fullName>
        <ecNumber evidence="14">3.4.24.-</ecNumber>
    </submittedName>
</protein>
<evidence type="ECO:0000256" key="1">
    <source>
        <dbReference type="ARBA" id="ARBA00001947"/>
    </source>
</evidence>
<keyword evidence="6" id="KW-0479">Metal-binding</keyword>
<comment type="caution">
    <text evidence="14">The sequence shown here is derived from an EMBL/GenBank/DDBJ whole genome shotgun (WGS) entry which is preliminary data.</text>
</comment>
<keyword evidence="7 14" id="KW-0378">Hydrolase</keyword>
<dbReference type="EC" id="3.4.24.-" evidence="14"/>
<organism evidence="14 15">
    <name type="scientific">Clostridium acetireducens DSM 10703</name>
    <dbReference type="NCBI Taxonomy" id="1121290"/>
    <lineage>
        <taxon>Bacteria</taxon>
        <taxon>Bacillati</taxon>
        <taxon>Bacillota</taxon>
        <taxon>Clostridia</taxon>
        <taxon>Eubacteriales</taxon>
        <taxon>Clostridiaceae</taxon>
        <taxon>Clostridium</taxon>
    </lineage>
</organism>
<dbReference type="PANTHER" id="PTHR39188">
    <property type="entry name" value="MEMBRANE-ASSOCIATED ZINC METALLOPROTEASE M50B"/>
    <property type="match status" value="1"/>
</dbReference>
<evidence type="ECO:0000256" key="11">
    <source>
        <dbReference type="ARBA" id="ARBA00023136"/>
    </source>
</evidence>
<dbReference type="InterPro" id="IPR008915">
    <property type="entry name" value="Peptidase_M50"/>
</dbReference>
<accession>A0A1E8F1B8</accession>
<dbReference type="Pfam" id="PF02163">
    <property type="entry name" value="Peptidase_M50"/>
    <property type="match status" value="2"/>
</dbReference>
<evidence type="ECO:0000256" key="10">
    <source>
        <dbReference type="ARBA" id="ARBA00023049"/>
    </source>
</evidence>
<keyword evidence="11 12" id="KW-0472">Membrane</keyword>
<dbReference type="RefSeq" id="WP_070109382.1">
    <property type="nucleotide sequence ID" value="NZ_LZFO01000004.1"/>
</dbReference>
<comment type="cofactor">
    <cofactor evidence="1">
        <name>Zn(2+)</name>
        <dbReference type="ChEBI" id="CHEBI:29105"/>
    </cofactor>
</comment>
<evidence type="ECO:0000256" key="9">
    <source>
        <dbReference type="ARBA" id="ARBA00022989"/>
    </source>
</evidence>
<feature type="transmembrane region" description="Helical" evidence="12">
    <location>
        <begin position="44"/>
        <end position="63"/>
    </location>
</feature>
<comment type="similarity">
    <text evidence="3">Belongs to the peptidase M50B family.</text>
</comment>
<dbReference type="Proteomes" id="UP000175744">
    <property type="component" value="Unassembled WGS sequence"/>
</dbReference>
<keyword evidence="4" id="KW-0645">Protease</keyword>
<dbReference type="EMBL" id="LZFO01000004">
    <property type="protein sequence ID" value="OFI07220.1"/>
    <property type="molecule type" value="Genomic_DNA"/>
</dbReference>
<dbReference type="PANTHER" id="PTHR39188:SF3">
    <property type="entry name" value="STAGE IV SPORULATION PROTEIN FB"/>
    <property type="match status" value="1"/>
</dbReference>
<gene>
    <name evidence="14" type="primary">spoIVFB</name>
    <name evidence="14" type="ORF">CLOACE_04110</name>
</gene>
<dbReference type="OrthoDB" id="166377at2"/>
<feature type="transmembrane region" description="Helical" evidence="12">
    <location>
        <begin position="75"/>
        <end position="95"/>
    </location>
</feature>
<feature type="transmembrane region" description="Helical" evidence="12">
    <location>
        <begin position="7"/>
        <end position="32"/>
    </location>
</feature>
<sequence length="283" mass="32788">MIKVNKYFIPYILILLILGFKGEIFLDFLIVIFHEIVHYITARYYGFSGFAIEILPVGAVLKLKDLEEASVKEDLIISLSGPVANLILALIFYVLNFKIPSLIFEALFIGNATIGLFNLIPAFPLDGGRIIRDILCTKFLYKKANEITVYISIIIASFMMFFFIFLFFVNKVNLNIGLVSLIMIIFSLKEKERIVYIIMGDIIKKKYKFLKRGYLENKYMSIYYKTKLLDILGMLDKSKYGIFTVLDNNMKVMDIIYEEEVIEALKLYGNISVEKFIKIENRL</sequence>
<evidence type="ECO:0000256" key="6">
    <source>
        <dbReference type="ARBA" id="ARBA00022723"/>
    </source>
</evidence>
<name>A0A1E8F1B8_9CLOT</name>
<dbReference type="GO" id="GO:0046872">
    <property type="term" value="F:metal ion binding"/>
    <property type="evidence" value="ECO:0007669"/>
    <property type="project" value="UniProtKB-KW"/>
</dbReference>
<evidence type="ECO:0000256" key="5">
    <source>
        <dbReference type="ARBA" id="ARBA00022692"/>
    </source>
</evidence>
<keyword evidence="5 12" id="KW-0812">Transmembrane</keyword>
<feature type="domain" description="Peptidase M50" evidence="13">
    <location>
        <begin position="29"/>
        <end position="96"/>
    </location>
</feature>
<dbReference type="PATRIC" id="fig|1121290.3.peg.417"/>
<dbReference type="GO" id="GO:0006508">
    <property type="term" value="P:proteolysis"/>
    <property type="evidence" value="ECO:0007669"/>
    <property type="project" value="UniProtKB-KW"/>
</dbReference>
<feature type="transmembrane region" description="Helical" evidence="12">
    <location>
        <begin position="101"/>
        <end position="126"/>
    </location>
</feature>
<keyword evidence="8" id="KW-0862">Zinc</keyword>
<reference evidence="14 15" key="1">
    <citation type="submission" date="2016-06" db="EMBL/GenBank/DDBJ databases">
        <title>Genome sequence of Clostridium acetireducens DSM 10703.</title>
        <authorList>
            <person name="Poehlein A."/>
            <person name="Fluechter S."/>
            <person name="Duerre P."/>
            <person name="Daniel R."/>
        </authorList>
    </citation>
    <scope>NUCLEOTIDE SEQUENCE [LARGE SCALE GENOMIC DNA]</scope>
    <source>
        <strain evidence="14 15">DSM 10703</strain>
    </source>
</reference>
<evidence type="ECO:0000256" key="7">
    <source>
        <dbReference type="ARBA" id="ARBA00022801"/>
    </source>
</evidence>
<keyword evidence="9 12" id="KW-1133">Transmembrane helix</keyword>
<evidence type="ECO:0000256" key="2">
    <source>
        <dbReference type="ARBA" id="ARBA00004141"/>
    </source>
</evidence>
<dbReference type="GO" id="GO:0016020">
    <property type="term" value="C:membrane"/>
    <property type="evidence" value="ECO:0007669"/>
    <property type="project" value="UniProtKB-SubCell"/>
</dbReference>
<feature type="domain" description="Peptidase M50" evidence="13">
    <location>
        <begin position="103"/>
        <end position="157"/>
    </location>
</feature>
<proteinExistence type="inferred from homology"/>
<evidence type="ECO:0000256" key="3">
    <source>
        <dbReference type="ARBA" id="ARBA00007931"/>
    </source>
</evidence>
<evidence type="ECO:0000313" key="15">
    <source>
        <dbReference type="Proteomes" id="UP000175744"/>
    </source>
</evidence>